<organism evidence="3 4">
    <name type="scientific">Holothuria leucospilota</name>
    <name type="common">Black long sea cucumber</name>
    <name type="synonym">Mertensiothuria leucospilota</name>
    <dbReference type="NCBI Taxonomy" id="206669"/>
    <lineage>
        <taxon>Eukaryota</taxon>
        <taxon>Metazoa</taxon>
        <taxon>Echinodermata</taxon>
        <taxon>Eleutherozoa</taxon>
        <taxon>Echinozoa</taxon>
        <taxon>Holothuroidea</taxon>
        <taxon>Aspidochirotacea</taxon>
        <taxon>Aspidochirotida</taxon>
        <taxon>Holothuriidae</taxon>
        <taxon>Holothuria</taxon>
    </lineage>
</organism>
<dbReference type="AlphaFoldDB" id="A0A9Q0YDG1"/>
<dbReference type="OrthoDB" id="6160353at2759"/>
<dbReference type="InterPro" id="IPR033505">
    <property type="entry name" value="USPL1"/>
</dbReference>
<dbReference type="GO" id="GO:0032183">
    <property type="term" value="F:SUMO binding"/>
    <property type="evidence" value="ECO:0007669"/>
    <property type="project" value="InterPro"/>
</dbReference>
<dbReference type="PROSITE" id="PS50235">
    <property type="entry name" value="USP_3"/>
    <property type="match status" value="1"/>
</dbReference>
<dbReference type="PANTHER" id="PTHR15294:SF3">
    <property type="entry name" value="SUMO-SPECIFIC ISOPEPTIDASE USPL1"/>
    <property type="match status" value="1"/>
</dbReference>
<keyword evidence="4" id="KW-1185">Reference proteome</keyword>
<dbReference type="GO" id="GO:0030576">
    <property type="term" value="P:Cajal body organization"/>
    <property type="evidence" value="ECO:0007669"/>
    <property type="project" value="InterPro"/>
</dbReference>
<reference evidence="3" key="1">
    <citation type="submission" date="2021-10" db="EMBL/GenBank/DDBJ databases">
        <title>Tropical sea cucumber genome reveals ecological adaptation and Cuvierian tubules defense mechanism.</title>
        <authorList>
            <person name="Chen T."/>
        </authorList>
    </citation>
    <scope>NUCLEOTIDE SEQUENCE</scope>
    <source>
        <strain evidence="3">Nanhai2018</strain>
        <tissue evidence="3">Muscle</tissue>
    </source>
</reference>
<comment type="caution">
    <text evidence="3">The sequence shown here is derived from an EMBL/GenBank/DDBJ whole genome shotgun (WGS) entry which is preliminary data.</text>
</comment>
<feature type="compositionally biased region" description="Low complexity" evidence="1">
    <location>
        <begin position="743"/>
        <end position="762"/>
    </location>
</feature>
<protein>
    <submittedName>
        <fullName evidence="3">SUMO-specific isopeptidase USPL1</fullName>
    </submittedName>
</protein>
<feature type="compositionally biased region" description="Basic and acidic residues" evidence="1">
    <location>
        <begin position="547"/>
        <end position="580"/>
    </location>
</feature>
<evidence type="ECO:0000256" key="1">
    <source>
        <dbReference type="SAM" id="MobiDB-lite"/>
    </source>
</evidence>
<evidence type="ECO:0000313" key="4">
    <source>
        <dbReference type="Proteomes" id="UP001152320"/>
    </source>
</evidence>
<dbReference type="PANTHER" id="PTHR15294">
    <property type="entry name" value="RETINOVIN-RELATED"/>
    <property type="match status" value="1"/>
</dbReference>
<dbReference type="GO" id="GO:0015030">
    <property type="term" value="C:Cajal body"/>
    <property type="evidence" value="ECO:0007669"/>
    <property type="project" value="TreeGrafter"/>
</dbReference>
<sequence length="808" mass="90819">MDAGIHSQTEDGVRWCSNCRQLGQKSRLRKFQINFDECIWLCSHAKCPSEVENPSSSSVILKRKASEIPNLRKRRKTAQPVATATVKLANMHHFGSALLLQNEDALCWLDSSILLLVFCESLRECLDDLPGDVSLKWLCREFDNAQKQFQAIYSSGVCVQDYDIRSQSAVIPETVQKTSEKLKSNVCITRYEPVLSESANSLEDSLDLMKFLDEDTSVEVSPVTETGLENKTLLPVPELPVGGNSPVPLPKSQRFKVDSELSEPMSILKDMREKIWQDLQPHLRCEKGQEETPVFALPVLLRHNKHFEAHFETSYHWEFCCRACNFTETTVGKSVMPSLKTVMKPLNMSSPSILRPCYTCNTTNQRSKLIIHSLPACPMFHFIEGIPPVQSWNQLNFIHGGYQYLLSAIIQYKQNPNHFVAWIKDNRRNLWLQGDDLRSPISHWSREEPIIPSSEVHVVQWERQGECKDCSKLHTAAQCIIETDNLDLIKPFHWKEGFSGSLTSNRGSSQSVKMKNYLQTYIPKAGKGLSASASKEIVSVGTLEEKGKDEKFGGNEKENNAKEKNQTKDNEKEKGGERKININGSERSRRKMVGCDRDRLKCRQPTKASVNSETLYTGKCNPDKVLKSIPSRLTCKTRPLPSVDSGATVPPQKAVDKVVQRPAESKSTIRRELSSWVPKMKLVGKNLASKFAFLSESLPSCAEYREKMARNRRRSELSGLSSSFKKSFDGSIGGSMRSLRLGSVSPMSSPSGSSESCSLPDSAGSGPAFQELDDFLDEFLDKHVMPSEMEINGEMSPNFEDFLEALDL</sequence>
<dbReference type="GO" id="GO:0016926">
    <property type="term" value="P:protein desumoylation"/>
    <property type="evidence" value="ECO:0007669"/>
    <property type="project" value="TreeGrafter"/>
</dbReference>
<dbReference type="Pfam" id="PF15499">
    <property type="entry name" value="Peptidase_C98"/>
    <property type="match status" value="2"/>
</dbReference>
<gene>
    <name evidence="3" type="ORF">HOLleu_40484</name>
</gene>
<evidence type="ECO:0000259" key="2">
    <source>
        <dbReference type="PROSITE" id="PS50235"/>
    </source>
</evidence>
<dbReference type="Proteomes" id="UP001152320">
    <property type="component" value="Chromosome 22"/>
</dbReference>
<dbReference type="InterPro" id="IPR028890">
    <property type="entry name" value="Peptidase_C98"/>
</dbReference>
<dbReference type="EMBL" id="JAIZAY010000022">
    <property type="protein sequence ID" value="KAJ8020798.1"/>
    <property type="molecule type" value="Genomic_DNA"/>
</dbReference>
<proteinExistence type="predicted"/>
<accession>A0A9Q0YDG1</accession>
<feature type="region of interest" description="Disordered" evidence="1">
    <location>
        <begin position="739"/>
        <end position="769"/>
    </location>
</feature>
<dbReference type="InterPro" id="IPR028889">
    <property type="entry name" value="USP"/>
</dbReference>
<feature type="region of interest" description="Disordered" evidence="1">
    <location>
        <begin position="547"/>
        <end position="592"/>
    </location>
</feature>
<evidence type="ECO:0000313" key="3">
    <source>
        <dbReference type="EMBL" id="KAJ8020798.1"/>
    </source>
</evidence>
<name>A0A9Q0YDG1_HOLLE</name>
<feature type="domain" description="USP" evidence="2">
    <location>
        <begin position="98"/>
        <end position="464"/>
    </location>
</feature>